<organism evidence="2 3">
    <name type="scientific">Cyberlindnera jadinii (strain ATCC 18201 / CBS 1600 / BCRC 20928 / JCM 3617 / NBRC 0987 / NRRL Y-1542)</name>
    <name type="common">Torula yeast</name>
    <name type="synonym">Candida utilis</name>
    <dbReference type="NCBI Taxonomy" id="983966"/>
    <lineage>
        <taxon>Eukaryota</taxon>
        <taxon>Fungi</taxon>
        <taxon>Dikarya</taxon>
        <taxon>Ascomycota</taxon>
        <taxon>Saccharomycotina</taxon>
        <taxon>Saccharomycetes</taxon>
        <taxon>Phaffomycetales</taxon>
        <taxon>Phaffomycetaceae</taxon>
        <taxon>Cyberlindnera</taxon>
    </lineage>
</organism>
<accession>A0A0H5C3Q1</accession>
<feature type="compositionally biased region" description="Acidic residues" evidence="1">
    <location>
        <begin position="130"/>
        <end position="154"/>
    </location>
</feature>
<feature type="region of interest" description="Disordered" evidence="1">
    <location>
        <begin position="130"/>
        <end position="173"/>
    </location>
</feature>
<reference evidence="3" key="1">
    <citation type="journal article" date="2015" name="J. Biotechnol.">
        <title>The structure of the Cyberlindnera jadinii genome and its relation to Candida utilis analyzed by the occurrence of single nucleotide polymorphisms.</title>
        <authorList>
            <person name="Rupp O."/>
            <person name="Brinkrolf K."/>
            <person name="Buerth C."/>
            <person name="Kunigo M."/>
            <person name="Schneider J."/>
            <person name="Jaenicke S."/>
            <person name="Goesmann A."/>
            <person name="Puehler A."/>
            <person name="Jaeger K.-E."/>
            <person name="Ernst J.F."/>
        </authorList>
    </citation>
    <scope>NUCLEOTIDE SEQUENCE [LARGE SCALE GENOMIC DNA]</scope>
    <source>
        <strain evidence="3">ATCC 18201 / CBS 1600 / BCRC 20928 / JCM 3617 / NBRC 0987 / NRRL Y-1542</strain>
    </source>
</reference>
<name>A0A0H5C3Q1_CYBJN</name>
<dbReference type="AlphaFoldDB" id="A0A0H5C3Q1"/>
<evidence type="ECO:0000313" key="3">
    <source>
        <dbReference type="Proteomes" id="UP000038830"/>
    </source>
</evidence>
<evidence type="ECO:0000313" key="2">
    <source>
        <dbReference type="EMBL" id="CEP22322.1"/>
    </source>
</evidence>
<sequence length="173" mass="19865">MREQVIGSLSELNALPELDADVVLFRVLSKLFDCDDIGLNGDRELKRLLEEKRKKYKKTMFDLLYRQKKQDLKKEIMMPTLVEAINENLAFMSNTVLRDSVAETMRLIAGQEAKAESLKKSVMQILESEEDIDSFEESVSEESDIPDDEFDHDESENHDSEGNVSRESSAEEK</sequence>
<evidence type="ECO:0000256" key="1">
    <source>
        <dbReference type="SAM" id="MobiDB-lite"/>
    </source>
</evidence>
<protein>
    <submittedName>
        <fullName evidence="2">Uncharacterized protein</fullName>
    </submittedName>
</protein>
<dbReference type="Proteomes" id="UP000038830">
    <property type="component" value="Unassembled WGS sequence"/>
</dbReference>
<gene>
    <name evidence="2" type="ORF">BN1211_2660</name>
</gene>
<dbReference type="EMBL" id="CDQK01000003">
    <property type="protein sequence ID" value="CEP22322.1"/>
    <property type="molecule type" value="Genomic_DNA"/>
</dbReference>
<proteinExistence type="predicted"/>